<dbReference type="InterPro" id="IPR047794">
    <property type="entry name" value="C45_proenzyme-like"/>
</dbReference>
<comment type="caution">
    <text evidence="3">The sequence shown here is derived from an EMBL/GenBank/DDBJ whole genome shotgun (WGS) entry which is preliminary data.</text>
</comment>
<dbReference type="InterPro" id="IPR005079">
    <property type="entry name" value="Peptidase_C45_hydrolase"/>
</dbReference>
<protein>
    <submittedName>
        <fullName evidence="3">Peptidase C45 acyl-coenzyme A:6-aminopenicillanic acid acyl-transferase</fullName>
    </submittedName>
</protein>
<dbReference type="InterPro" id="IPR029055">
    <property type="entry name" value="Ntn_hydrolases_N"/>
</dbReference>
<accession>M0ADF3</accession>
<evidence type="ECO:0000256" key="1">
    <source>
        <dbReference type="SAM" id="MobiDB-lite"/>
    </source>
</evidence>
<feature type="domain" description="Peptidase C45 hydrolase" evidence="2">
    <location>
        <begin position="92"/>
        <end position="312"/>
    </location>
</feature>
<dbReference type="SUPFAM" id="SSF56235">
    <property type="entry name" value="N-terminal nucleophile aminohydrolases (Ntn hydrolases)"/>
    <property type="match status" value="1"/>
</dbReference>
<dbReference type="PANTHER" id="PTHR34180:SF1">
    <property type="entry name" value="BETA-ALANYL-DOPAMINE_CARCININE HYDROLASE"/>
    <property type="match status" value="1"/>
</dbReference>
<proteinExistence type="predicted"/>
<dbReference type="OrthoDB" id="166541at2157"/>
<dbReference type="PATRIC" id="fig|1230458.4.peg.370"/>
<name>M0ADF3_9EURY</name>
<dbReference type="InterPro" id="IPR047801">
    <property type="entry name" value="Peptidase_C45"/>
</dbReference>
<dbReference type="GO" id="GO:0016740">
    <property type="term" value="F:transferase activity"/>
    <property type="evidence" value="ECO:0007669"/>
    <property type="project" value="UniProtKB-KW"/>
</dbReference>
<feature type="region of interest" description="Disordered" evidence="1">
    <location>
        <begin position="9"/>
        <end position="28"/>
    </location>
</feature>
<evidence type="ECO:0000259" key="2">
    <source>
        <dbReference type="Pfam" id="PF03417"/>
    </source>
</evidence>
<gene>
    <name evidence="3" type="ORF">C484_01890</name>
</gene>
<keyword evidence="4" id="KW-1185">Reference proteome</keyword>
<evidence type="ECO:0000313" key="3">
    <source>
        <dbReference type="EMBL" id="ELY96426.1"/>
    </source>
</evidence>
<dbReference type="Proteomes" id="UP000011648">
    <property type="component" value="Unassembled WGS sequence"/>
</dbReference>
<sequence>MGRQYAAQLTDDGRSLADAATETLNPPEERRALARDCASHVEEHAPFLLEELRGIADATSIDAELVAAVPLALDAEAGCSLVAVSGERTATGTPLFGRNHDFFPSFRDFSTLYRTAPADGFASIGCSCVYVGRCDGVNEAGLAIGFAEVPPHEFEPGIPWQLAIRAVLDSCQSTEEAVSFLESIPHATTVNFLAADATGDIALVEASPNRVTTTRPSGDHVSVTREFHTESMREAYQSTDRTPDDCARRQTVEAWFADQERPVSPADLQTAMGNPDAGMCWPVGDDGDPRSTIWSWVIDPADASGYLAADSPVETPYEPIKIGSE</sequence>
<dbReference type="AlphaFoldDB" id="M0ADF3"/>
<dbReference type="Pfam" id="PF03417">
    <property type="entry name" value="AAT"/>
    <property type="match status" value="1"/>
</dbReference>
<dbReference type="EMBL" id="AOIL01000009">
    <property type="protein sequence ID" value="ELY96426.1"/>
    <property type="molecule type" value="Genomic_DNA"/>
</dbReference>
<evidence type="ECO:0000313" key="4">
    <source>
        <dbReference type="Proteomes" id="UP000011648"/>
    </source>
</evidence>
<reference evidence="3 4" key="1">
    <citation type="journal article" date="2014" name="PLoS Genet.">
        <title>Phylogenetically driven sequencing of extremely halophilic archaea reveals strategies for static and dynamic osmo-response.</title>
        <authorList>
            <person name="Becker E.A."/>
            <person name="Seitzer P.M."/>
            <person name="Tritt A."/>
            <person name="Larsen D."/>
            <person name="Krusor M."/>
            <person name="Yao A.I."/>
            <person name="Wu D."/>
            <person name="Madern D."/>
            <person name="Eisen J.A."/>
            <person name="Darling A.E."/>
            <person name="Facciotti M.T."/>
        </authorList>
    </citation>
    <scope>NUCLEOTIDE SEQUENCE [LARGE SCALE GENOMIC DNA]</scope>
    <source>
        <strain evidence="3 4">DSM 12281</strain>
    </source>
</reference>
<dbReference type="NCBIfam" id="NF040521">
    <property type="entry name" value="C45_proenzyme"/>
    <property type="match status" value="1"/>
</dbReference>
<dbReference type="PANTHER" id="PTHR34180">
    <property type="entry name" value="PEPTIDASE C45"/>
    <property type="match status" value="1"/>
</dbReference>
<dbReference type="Gene3D" id="3.60.60.10">
    <property type="entry name" value="Penicillin V Acylase, Chain A"/>
    <property type="match status" value="1"/>
</dbReference>
<organism evidence="3 4">
    <name type="scientific">Natrialba taiwanensis DSM 12281</name>
    <dbReference type="NCBI Taxonomy" id="1230458"/>
    <lineage>
        <taxon>Archaea</taxon>
        <taxon>Methanobacteriati</taxon>
        <taxon>Methanobacteriota</taxon>
        <taxon>Stenosarchaea group</taxon>
        <taxon>Halobacteria</taxon>
        <taxon>Halobacteriales</taxon>
        <taxon>Natrialbaceae</taxon>
        <taxon>Natrialba</taxon>
    </lineage>
</organism>
<keyword evidence="3" id="KW-0808">Transferase</keyword>